<reference evidence="1 2" key="1">
    <citation type="submission" date="2019-04" db="EMBL/GenBank/DDBJ databases">
        <authorList>
            <person name="Feng G."/>
            <person name="Zhang J."/>
            <person name="Zhu H."/>
        </authorList>
    </citation>
    <scope>NUCLEOTIDE SEQUENCE [LARGE SCALE GENOMIC DNA]</scope>
    <source>
        <strain evidence="1 2">JCM 17223</strain>
    </source>
</reference>
<dbReference type="SUPFAM" id="SSF141694">
    <property type="entry name" value="AF2212/PG0164-like"/>
    <property type="match status" value="1"/>
</dbReference>
<dbReference type="InterPro" id="IPR037079">
    <property type="entry name" value="AF2212/PG0164-like_sf"/>
</dbReference>
<evidence type="ECO:0000313" key="2">
    <source>
        <dbReference type="Proteomes" id="UP000297739"/>
    </source>
</evidence>
<dbReference type="Pfam" id="PF08922">
    <property type="entry name" value="DUF1905"/>
    <property type="match status" value="1"/>
</dbReference>
<keyword evidence="2" id="KW-1185">Reference proteome</keyword>
<name>A0A4Z0PMT0_9BACT</name>
<dbReference type="Gene3D" id="2.40.30.100">
    <property type="entry name" value="AF2212/PG0164-like"/>
    <property type="match status" value="1"/>
</dbReference>
<dbReference type="InterPro" id="IPR015018">
    <property type="entry name" value="DUF1905"/>
</dbReference>
<dbReference type="Pfam" id="PF13376">
    <property type="entry name" value="OmdA"/>
    <property type="match status" value="1"/>
</dbReference>
<sequence>MSTPTAQLTFRALLEPGGPSFMPTQIVIVPLDVLEGLGGKTARRVVGTLNGYPFRLGLLPLGPGERYLMVNKAMCKAAGLRLGQPVEVCLAADSNPDTVDLPEELAEGLAAWPEAEAGFRALSGSMQRALAYHIGSAKRPETRLNRTLQALRQLAAGANPFKAPHREE</sequence>
<evidence type="ECO:0000313" key="1">
    <source>
        <dbReference type="EMBL" id="TGE17793.1"/>
    </source>
</evidence>
<dbReference type="RefSeq" id="WP_135496870.1">
    <property type="nucleotide sequence ID" value="NZ_SRLD01000009.1"/>
</dbReference>
<gene>
    <name evidence="1" type="ORF">E5J99_06265</name>
</gene>
<dbReference type="Proteomes" id="UP000297739">
    <property type="component" value="Unassembled WGS sequence"/>
</dbReference>
<comment type="caution">
    <text evidence="1">The sequence shown here is derived from an EMBL/GenBank/DDBJ whole genome shotgun (WGS) entry which is preliminary data.</text>
</comment>
<proteinExistence type="predicted"/>
<dbReference type="OrthoDB" id="883381at2"/>
<dbReference type="EMBL" id="SRLD01000009">
    <property type="protein sequence ID" value="TGE17793.1"/>
    <property type="molecule type" value="Genomic_DNA"/>
</dbReference>
<accession>A0A4Z0PMT0</accession>
<dbReference type="AlphaFoldDB" id="A0A4Z0PMT0"/>
<organism evidence="1 2">
    <name type="scientific">Hymenobacter elongatus</name>
    <dbReference type="NCBI Taxonomy" id="877208"/>
    <lineage>
        <taxon>Bacteria</taxon>
        <taxon>Pseudomonadati</taxon>
        <taxon>Bacteroidota</taxon>
        <taxon>Cytophagia</taxon>
        <taxon>Cytophagales</taxon>
        <taxon>Hymenobacteraceae</taxon>
        <taxon>Hymenobacter</taxon>
    </lineage>
</organism>
<protein>
    <submittedName>
        <fullName evidence="1">DUF1905 domain-containing protein</fullName>
    </submittedName>
</protein>